<dbReference type="InterPro" id="IPR023157">
    <property type="entry name" value="AGR-C-984p-like_sf"/>
</dbReference>
<dbReference type="RefSeq" id="WP_076625304.1">
    <property type="nucleotide sequence ID" value="NZ_BMEW01000004.1"/>
</dbReference>
<name>A0A1U7D3K7_9RHOB</name>
<accession>A0A1U7D3K7</accession>
<sequence>MIAGTGMVGWQMLQNTLANQQRAFESSAEIRREGHYFRENVGSVETPEDLVSDRRLLRVALAAFGMEEETDNKRLIQKVLEEGTGDSTSLANRLNDSRYVAFADVFNFEVSVESRTQEEGFAAPILDAYETRVRSELQKTLAEPQYANDPVYAALFKAEVEENIGTARTYFEGTIGTITSADELLEDTDLLNVVLKAFDIEDRRDSHTLLRRVLEEGTERPEALANVLGDSRLIKLSEAFGFDQTRTSTALQREPFASNIVDQYHRQAFEDAVAKVDPAIGTALRFQGALPELAESDISENAKWYNVLGSTTMRTVFERALNLPDGFSQIDIDKQVDVLRDKLDRRFGVKTFSELQSEDTLNRIIHGFLLQDQIANSAGIGSSQVALTLIGNIRQSSLSA</sequence>
<dbReference type="STRING" id="1229727.Ga0080559_TMP1860"/>
<gene>
    <name evidence="1" type="ORF">Ga0080559_TMP1860</name>
</gene>
<keyword evidence="2" id="KW-1185">Reference proteome</keyword>
<organism evidence="1 2">
    <name type="scientific">Salipiger profundus</name>
    <dbReference type="NCBI Taxonomy" id="1229727"/>
    <lineage>
        <taxon>Bacteria</taxon>
        <taxon>Pseudomonadati</taxon>
        <taxon>Pseudomonadota</taxon>
        <taxon>Alphaproteobacteria</taxon>
        <taxon>Rhodobacterales</taxon>
        <taxon>Roseobacteraceae</taxon>
        <taxon>Salipiger</taxon>
    </lineage>
</organism>
<dbReference type="InterPro" id="IPR010626">
    <property type="entry name" value="DUF1217"/>
</dbReference>
<dbReference type="SUPFAM" id="SSF158837">
    <property type="entry name" value="AGR C 984p-like"/>
    <property type="match status" value="2"/>
</dbReference>
<protein>
    <submittedName>
        <fullName evidence="1">Putative DUF1217 protein</fullName>
    </submittedName>
</protein>
<dbReference type="AlphaFoldDB" id="A0A1U7D3K7"/>
<dbReference type="EMBL" id="CP014796">
    <property type="protein sequence ID" value="APX22656.1"/>
    <property type="molecule type" value="Genomic_DNA"/>
</dbReference>
<proteinExistence type="predicted"/>
<dbReference type="OrthoDB" id="7824597at2"/>
<evidence type="ECO:0000313" key="2">
    <source>
        <dbReference type="Proteomes" id="UP000186559"/>
    </source>
</evidence>
<reference evidence="1 2" key="1">
    <citation type="submission" date="2016-03" db="EMBL/GenBank/DDBJ databases">
        <title>Deep-sea bacteria in the southern Pacific.</title>
        <authorList>
            <person name="Tang K."/>
        </authorList>
    </citation>
    <scope>NUCLEOTIDE SEQUENCE [LARGE SCALE GENOMIC DNA]</scope>
    <source>
        <strain evidence="1 2">JLT2016</strain>
    </source>
</reference>
<dbReference type="Pfam" id="PF06748">
    <property type="entry name" value="DUF1217"/>
    <property type="match status" value="1"/>
</dbReference>
<dbReference type="Gene3D" id="1.10.3700.10">
    <property type="entry name" value="AGR C 984p-like"/>
    <property type="match status" value="1"/>
</dbReference>
<dbReference type="KEGG" id="tpro:Ga0080559_TMP1860"/>
<evidence type="ECO:0000313" key="1">
    <source>
        <dbReference type="EMBL" id="APX22656.1"/>
    </source>
</evidence>
<dbReference type="Proteomes" id="UP000186559">
    <property type="component" value="Chromosome"/>
</dbReference>